<organism evidence="5 6">
    <name type="scientific">Melaminivora suipulveris</name>
    <dbReference type="NCBI Taxonomy" id="2109913"/>
    <lineage>
        <taxon>Bacteria</taxon>
        <taxon>Pseudomonadati</taxon>
        <taxon>Pseudomonadota</taxon>
        <taxon>Betaproteobacteria</taxon>
        <taxon>Burkholderiales</taxon>
        <taxon>Comamonadaceae</taxon>
        <taxon>Melaminivora</taxon>
    </lineage>
</organism>
<dbReference type="KEGG" id="mela:C6568_09585"/>
<dbReference type="PANTHER" id="PTHR24321:SF8">
    <property type="entry name" value="ESTRADIOL 17-BETA-DEHYDROGENASE 8-RELATED"/>
    <property type="match status" value="1"/>
</dbReference>
<dbReference type="InterPro" id="IPR036291">
    <property type="entry name" value="NAD(P)-bd_dom_sf"/>
</dbReference>
<sequence length="255" mass="26747">MSRLKGQVAVITGGGNGLGEAIALRMAEEGAAIVVLDIDARGQTVVDGLEAAGHRAMFVRTDVTDEAQVRNAMDATVSRFGQVNTLVNNAGIEGVNKPTDQLSLSEWERVMAVNTTAVFLCTKHAVPHLKRSGGGSVVNISSIYGIVGGGDIPPYHAAKGAVRTMTKNDALTYAADRIRFNSVHPGFIFTALVKRYVNDAGWDAAAAKASLDALHPLGGTGTPDDIAWGVVYLASDQARWVTGAELVIDGGYTAR</sequence>
<dbReference type="PRINTS" id="PR00081">
    <property type="entry name" value="GDHRDH"/>
</dbReference>
<accession>A0A2R3QCJ0</accession>
<dbReference type="PRINTS" id="PR00080">
    <property type="entry name" value="SDRFAMILY"/>
</dbReference>
<dbReference type="SUPFAM" id="SSF51735">
    <property type="entry name" value="NAD(P)-binding Rossmann-fold domains"/>
    <property type="match status" value="1"/>
</dbReference>
<dbReference type="OrthoDB" id="7064009at2"/>
<protein>
    <submittedName>
        <fullName evidence="5">Short-chain dehydrogenase</fullName>
    </submittedName>
</protein>
<keyword evidence="6" id="KW-1185">Reference proteome</keyword>
<evidence type="ECO:0000256" key="3">
    <source>
        <dbReference type="ARBA" id="ARBA00023027"/>
    </source>
</evidence>
<dbReference type="NCBIfam" id="NF005559">
    <property type="entry name" value="PRK07231.1"/>
    <property type="match status" value="1"/>
</dbReference>
<evidence type="ECO:0000313" key="5">
    <source>
        <dbReference type="EMBL" id="AVO49491.1"/>
    </source>
</evidence>
<evidence type="ECO:0000259" key="4">
    <source>
        <dbReference type="SMART" id="SM00822"/>
    </source>
</evidence>
<feature type="domain" description="Ketoreductase" evidence="4">
    <location>
        <begin position="7"/>
        <end position="181"/>
    </location>
</feature>
<evidence type="ECO:0000256" key="1">
    <source>
        <dbReference type="ARBA" id="ARBA00006484"/>
    </source>
</evidence>
<comment type="similarity">
    <text evidence="1">Belongs to the short-chain dehydrogenases/reductases (SDR) family.</text>
</comment>
<reference evidence="5 6" key="1">
    <citation type="submission" date="2018-03" db="EMBL/GenBank/DDBJ databases">
        <title>Genome sequencing of Melaminivora sp.</title>
        <authorList>
            <person name="Kim S.-J."/>
            <person name="Heo J."/>
            <person name="Ahn J.-H."/>
            <person name="Kwon S.-W."/>
        </authorList>
    </citation>
    <scope>NUCLEOTIDE SEQUENCE [LARGE SCALE GENOMIC DNA]</scope>
    <source>
        <strain evidence="5 6">SC2-9</strain>
    </source>
</reference>
<name>A0A2R3QCJ0_9BURK</name>
<dbReference type="InterPro" id="IPR057326">
    <property type="entry name" value="KR_dom"/>
</dbReference>
<dbReference type="GO" id="GO:0016491">
    <property type="term" value="F:oxidoreductase activity"/>
    <property type="evidence" value="ECO:0007669"/>
    <property type="project" value="UniProtKB-KW"/>
</dbReference>
<dbReference type="Proteomes" id="UP000237925">
    <property type="component" value="Chromosome"/>
</dbReference>
<evidence type="ECO:0000256" key="2">
    <source>
        <dbReference type="ARBA" id="ARBA00023002"/>
    </source>
</evidence>
<evidence type="ECO:0000313" key="6">
    <source>
        <dbReference type="Proteomes" id="UP000237925"/>
    </source>
</evidence>
<keyword evidence="2" id="KW-0560">Oxidoreductase</keyword>
<dbReference type="RefSeq" id="WP_106683923.1">
    <property type="nucleotide sequence ID" value="NZ_CP027667.1"/>
</dbReference>
<dbReference type="SMART" id="SM00822">
    <property type="entry name" value="PKS_KR"/>
    <property type="match status" value="1"/>
</dbReference>
<proteinExistence type="inferred from homology"/>
<dbReference type="EMBL" id="CP027667">
    <property type="protein sequence ID" value="AVO49491.1"/>
    <property type="molecule type" value="Genomic_DNA"/>
</dbReference>
<dbReference type="FunFam" id="3.40.50.720:FF:000084">
    <property type="entry name" value="Short-chain dehydrogenase reductase"/>
    <property type="match status" value="1"/>
</dbReference>
<dbReference type="PANTHER" id="PTHR24321">
    <property type="entry name" value="DEHYDROGENASES, SHORT CHAIN"/>
    <property type="match status" value="1"/>
</dbReference>
<dbReference type="Gene3D" id="3.40.50.720">
    <property type="entry name" value="NAD(P)-binding Rossmann-like Domain"/>
    <property type="match status" value="1"/>
</dbReference>
<dbReference type="Pfam" id="PF13561">
    <property type="entry name" value="adh_short_C2"/>
    <property type="match status" value="1"/>
</dbReference>
<keyword evidence="3" id="KW-0520">NAD</keyword>
<dbReference type="AlphaFoldDB" id="A0A2R3QCJ0"/>
<dbReference type="InterPro" id="IPR002347">
    <property type="entry name" value="SDR_fam"/>
</dbReference>
<gene>
    <name evidence="5" type="ORF">C6568_09585</name>
</gene>